<dbReference type="InterPro" id="IPR050116">
    <property type="entry name" value="DNA_polymerase-Y"/>
</dbReference>
<dbReference type="SUPFAM" id="SSF100879">
    <property type="entry name" value="Lesion bypass DNA polymerase (Y-family), little finger domain"/>
    <property type="match status" value="1"/>
</dbReference>
<feature type="domain" description="UmuC" evidence="6">
    <location>
        <begin position="16"/>
        <end position="217"/>
    </location>
</feature>
<dbReference type="GO" id="GO:0003887">
    <property type="term" value="F:DNA-directed DNA polymerase activity"/>
    <property type="evidence" value="ECO:0007669"/>
    <property type="project" value="UniProtKB-KW"/>
</dbReference>
<dbReference type="EMBL" id="CP027768">
    <property type="protein sequence ID" value="AYW50636.1"/>
    <property type="molecule type" value="Genomic_DNA"/>
</dbReference>
<keyword evidence="5" id="KW-0239">DNA-directed DNA polymerase</keyword>
<dbReference type="PANTHER" id="PTHR11076:SF35">
    <property type="entry name" value="DNA REPAIR PROTEIN HOMOLOG YOBH"/>
    <property type="match status" value="1"/>
</dbReference>
<reference evidence="7 9" key="1">
    <citation type="journal article" date="2012" name="Int. J. Syst. Evol. Microbiol.">
        <title>Characterization of Tetragenococcus strains from sugar thick juice reveals a novel species, Tetragenococcus osmophilus sp. nov., and divides Tetragenococcus halophilus into two subspecies, T. halophilus subsp. halophilus subsp. nov. and T. halophilus subsp. flandriensis subsp. nov.</title>
        <authorList>
            <person name="Juste A."/>
            <person name="Van Trappen S."/>
            <person name="Verreth C."/>
            <person name="Cleenwerck I."/>
            <person name="De Vos P."/>
            <person name="Lievens B."/>
            <person name="Willems K.A."/>
        </authorList>
    </citation>
    <scope>NUCLEOTIDE SEQUENCE [LARGE SCALE GENOMIC DNA]</scope>
    <source>
        <strain evidence="7 9">LMG 26042</strain>
    </source>
</reference>
<organism evidence="7 9">
    <name type="scientific">Tetragenococcus halophilus</name>
    <name type="common">Pediococcus halophilus</name>
    <dbReference type="NCBI Taxonomy" id="51669"/>
    <lineage>
        <taxon>Bacteria</taxon>
        <taxon>Bacillati</taxon>
        <taxon>Bacillota</taxon>
        <taxon>Bacilli</taxon>
        <taxon>Lactobacillales</taxon>
        <taxon>Enterococcaceae</taxon>
        <taxon>Tetragenococcus</taxon>
    </lineage>
</organism>
<dbReference type="InterPro" id="IPR053848">
    <property type="entry name" value="IMS_HHH_1"/>
</dbReference>
<keyword evidence="4" id="KW-0235">DNA replication</keyword>
<protein>
    <submittedName>
        <fullName evidence="7">Excinuclease ABC subunit A</fullName>
    </submittedName>
    <submittedName>
        <fullName evidence="8">Y-family DNA polymerase</fullName>
    </submittedName>
</protein>
<dbReference type="GO" id="GO:0042276">
    <property type="term" value="P:error-prone translesion synthesis"/>
    <property type="evidence" value="ECO:0007669"/>
    <property type="project" value="TreeGrafter"/>
</dbReference>
<name>A0A3G5FJV6_TETHA</name>
<evidence type="ECO:0000256" key="1">
    <source>
        <dbReference type="ARBA" id="ARBA00010945"/>
    </source>
</evidence>
<dbReference type="Gene3D" id="3.30.70.270">
    <property type="match status" value="1"/>
</dbReference>
<dbReference type="GO" id="GO:0006260">
    <property type="term" value="P:DNA replication"/>
    <property type="evidence" value="ECO:0007669"/>
    <property type="project" value="UniProtKB-KW"/>
</dbReference>
<dbReference type="AlphaFoldDB" id="A0A3G5FJV6"/>
<dbReference type="CDD" id="cd01700">
    <property type="entry name" value="PolY_Pol_V_umuC"/>
    <property type="match status" value="1"/>
</dbReference>
<dbReference type="PANTHER" id="PTHR11076">
    <property type="entry name" value="DNA REPAIR POLYMERASE UMUC / TRANSFERASE FAMILY MEMBER"/>
    <property type="match status" value="1"/>
</dbReference>
<gene>
    <name evidence="7" type="ORF">C7H83_09260</name>
    <name evidence="8" type="ORF">HXW75_03320</name>
</gene>
<dbReference type="Gene3D" id="3.30.1490.100">
    <property type="entry name" value="DNA polymerase, Y-family, little finger domain"/>
    <property type="match status" value="1"/>
</dbReference>
<dbReference type="InterPro" id="IPR001126">
    <property type="entry name" value="UmuC"/>
</dbReference>
<dbReference type="Gene3D" id="1.10.150.20">
    <property type="entry name" value="5' to 3' exonuclease, C-terminal subdomain"/>
    <property type="match status" value="1"/>
</dbReference>
<dbReference type="InterPro" id="IPR017961">
    <property type="entry name" value="DNA_pol_Y-fam_little_finger"/>
</dbReference>
<dbReference type="Gene3D" id="3.40.1170.60">
    <property type="match status" value="1"/>
</dbReference>
<dbReference type="Proteomes" id="UP000280475">
    <property type="component" value="Chromosome"/>
</dbReference>
<keyword evidence="5" id="KW-0808">Transferase</keyword>
<evidence type="ECO:0000313" key="7">
    <source>
        <dbReference type="EMBL" id="AYW50636.1"/>
    </source>
</evidence>
<sequence>MDLVSFNYKKEPLRDILFIDVKSFYATVECIYHGWDPLETLLVVASHADNTGNGLILAASPKAKEILGISNVSRIDNLPDHPLLKQVPPRMRLYIKENVLLNNLFKTYVAPKDLLIYSIDESILDITYSLNLFFPDLNLSRQEKRWLMARKIQTEVYEKTGLILSVGIGDNPLLAKLALDTEAKYRKENSYMAEWTYQDVKNKVWQIDPMTEFWGIGSRTKKQLAKIGINTIEQLANSNIDLLYYRFGVIGEQLYHHANGIDRTILAETPPTVKEKSYGNSQVLPKNYTKQREIEIVISELAEQVAARIRRHGYFTSCVHLYIGAAYGETDGDFSHQMKIPATNTNKELKAHCLRLFRQYYQGQAIRHIGISYSKLTYIKAREMDLFEDVDNYINEERLDKIIDKIRAKYGFHSIFYATSKLEGARSLARSHLVGGHNGGAGGLDGLS</sequence>
<reference evidence="8" key="3">
    <citation type="submission" date="2020-06" db="EMBL/GenBank/DDBJ databases">
        <authorList>
            <person name="Link T."/>
            <person name="Ehrmann M."/>
        </authorList>
    </citation>
    <scope>NUCLEOTIDE SEQUENCE</scope>
    <source>
        <strain evidence="8">TMW 2.2257</strain>
    </source>
</reference>
<evidence type="ECO:0000313" key="9">
    <source>
        <dbReference type="Proteomes" id="UP000280475"/>
    </source>
</evidence>
<dbReference type="Pfam" id="PF11799">
    <property type="entry name" value="IMS_C"/>
    <property type="match status" value="1"/>
</dbReference>
<accession>A0A3G5FJV6</accession>
<dbReference type="Proteomes" id="UP001057280">
    <property type="component" value="Unassembled WGS sequence"/>
</dbReference>
<dbReference type="Pfam" id="PF00817">
    <property type="entry name" value="IMS"/>
    <property type="match status" value="1"/>
</dbReference>
<dbReference type="EMBL" id="JACACB010000006">
    <property type="protein sequence ID" value="MCO8297501.1"/>
    <property type="molecule type" value="Genomic_DNA"/>
</dbReference>
<dbReference type="GO" id="GO:0009432">
    <property type="term" value="P:SOS response"/>
    <property type="evidence" value="ECO:0007669"/>
    <property type="project" value="TreeGrafter"/>
</dbReference>
<reference evidence="8" key="4">
    <citation type="journal article" date="2021" name="BMC Microbiol.">
        <title>The diversity among the species Tetragenococcus halophilus including new isolates from a lupine seed fermentation.</title>
        <authorList>
            <person name="Link T."/>
            <person name="Vogel R.F."/>
            <person name="Ehrmann M.A."/>
        </authorList>
    </citation>
    <scope>NUCLEOTIDE SEQUENCE</scope>
    <source>
        <strain evidence="8">TMW 2.2257</strain>
    </source>
</reference>
<dbReference type="InterPro" id="IPR043502">
    <property type="entry name" value="DNA/RNA_pol_sf"/>
</dbReference>
<keyword evidence="3" id="KW-0548">Nucleotidyltransferase</keyword>
<proteinExistence type="inferred from homology"/>
<evidence type="ECO:0000256" key="2">
    <source>
        <dbReference type="ARBA" id="ARBA00022457"/>
    </source>
</evidence>
<evidence type="ECO:0000256" key="5">
    <source>
        <dbReference type="ARBA" id="ARBA00022932"/>
    </source>
</evidence>
<dbReference type="InterPro" id="IPR043128">
    <property type="entry name" value="Rev_trsase/Diguanyl_cyclase"/>
</dbReference>
<reference evidence="7" key="2">
    <citation type="submission" date="2018-03" db="EMBL/GenBank/DDBJ databases">
        <authorList>
            <person name="Jeon C.O."/>
        </authorList>
    </citation>
    <scope>NUCLEOTIDE SEQUENCE</scope>
    <source>
        <strain evidence="7">LMG 26042</strain>
    </source>
</reference>
<evidence type="ECO:0000259" key="6">
    <source>
        <dbReference type="PROSITE" id="PS50173"/>
    </source>
</evidence>
<keyword evidence="2" id="KW-0515">Mutator protein</keyword>
<dbReference type="PROSITE" id="PS50173">
    <property type="entry name" value="UMUC"/>
    <property type="match status" value="1"/>
</dbReference>
<dbReference type="Pfam" id="PF21999">
    <property type="entry name" value="IMS_HHH_1"/>
    <property type="match status" value="1"/>
</dbReference>
<dbReference type="GO" id="GO:0003684">
    <property type="term" value="F:damaged DNA binding"/>
    <property type="evidence" value="ECO:0007669"/>
    <property type="project" value="InterPro"/>
</dbReference>
<evidence type="ECO:0000313" key="8">
    <source>
        <dbReference type="EMBL" id="MCO8297501.1"/>
    </source>
</evidence>
<evidence type="ECO:0000256" key="4">
    <source>
        <dbReference type="ARBA" id="ARBA00022705"/>
    </source>
</evidence>
<dbReference type="GO" id="GO:0005829">
    <property type="term" value="C:cytosol"/>
    <property type="evidence" value="ECO:0007669"/>
    <property type="project" value="TreeGrafter"/>
</dbReference>
<dbReference type="InterPro" id="IPR036775">
    <property type="entry name" value="DNA_pol_Y-fam_lit_finger_sf"/>
</dbReference>
<dbReference type="SUPFAM" id="SSF56672">
    <property type="entry name" value="DNA/RNA polymerases"/>
    <property type="match status" value="1"/>
</dbReference>
<comment type="similarity">
    <text evidence="1">Belongs to the DNA polymerase type-Y family.</text>
</comment>
<dbReference type="GO" id="GO:0006281">
    <property type="term" value="P:DNA repair"/>
    <property type="evidence" value="ECO:0007669"/>
    <property type="project" value="InterPro"/>
</dbReference>
<evidence type="ECO:0000256" key="3">
    <source>
        <dbReference type="ARBA" id="ARBA00022695"/>
    </source>
</evidence>